<reference evidence="2" key="1">
    <citation type="submission" date="2014-11" db="EMBL/GenBank/DDBJ databases">
        <authorList>
            <person name="Amaro Gonzalez C."/>
        </authorList>
    </citation>
    <scope>NUCLEOTIDE SEQUENCE</scope>
</reference>
<proteinExistence type="predicted"/>
<name>A0A0E9WGT4_ANGAN</name>
<sequence length="47" mass="5040">MGLCIRIRFGVSLLSFPDLMVCIVVVHAYMPTLPIYTAPCAGIGKTA</sequence>
<keyword evidence="1" id="KW-1133">Transmembrane helix</keyword>
<organism evidence="2">
    <name type="scientific">Anguilla anguilla</name>
    <name type="common">European freshwater eel</name>
    <name type="synonym">Muraena anguilla</name>
    <dbReference type="NCBI Taxonomy" id="7936"/>
    <lineage>
        <taxon>Eukaryota</taxon>
        <taxon>Metazoa</taxon>
        <taxon>Chordata</taxon>
        <taxon>Craniata</taxon>
        <taxon>Vertebrata</taxon>
        <taxon>Euteleostomi</taxon>
        <taxon>Actinopterygii</taxon>
        <taxon>Neopterygii</taxon>
        <taxon>Teleostei</taxon>
        <taxon>Anguilliformes</taxon>
        <taxon>Anguillidae</taxon>
        <taxon>Anguilla</taxon>
    </lineage>
</organism>
<reference evidence="2" key="2">
    <citation type="journal article" date="2015" name="Fish Shellfish Immunol.">
        <title>Early steps in the European eel (Anguilla anguilla)-Vibrio vulnificus interaction in the gills: Role of the RtxA13 toxin.</title>
        <authorList>
            <person name="Callol A."/>
            <person name="Pajuelo D."/>
            <person name="Ebbesson L."/>
            <person name="Teles M."/>
            <person name="MacKenzie S."/>
            <person name="Amaro C."/>
        </authorList>
    </citation>
    <scope>NUCLEOTIDE SEQUENCE</scope>
</reference>
<accession>A0A0E9WGT4</accession>
<evidence type="ECO:0000313" key="2">
    <source>
        <dbReference type="EMBL" id="JAH88698.1"/>
    </source>
</evidence>
<feature type="transmembrane region" description="Helical" evidence="1">
    <location>
        <begin position="7"/>
        <end position="29"/>
    </location>
</feature>
<dbReference type="EMBL" id="GBXM01019879">
    <property type="protein sequence ID" value="JAH88698.1"/>
    <property type="molecule type" value="Transcribed_RNA"/>
</dbReference>
<evidence type="ECO:0000256" key="1">
    <source>
        <dbReference type="SAM" id="Phobius"/>
    </source>
</evidence>
<keyword evidence="1" id="KW-0472">Membrane</keyword>
<protein>
    <submittedName>
        <fullName evidence="2">Uncharacterized protein</fullName>
    </submittedName>
</protein>
<dbReference type="AlphaFoldDB" id="A0A0E9WGT4"/>
<keyword evidence="1" id="KW-0812">Transmembrane</keyword>